<keyword evidence="3" id="KW-1185">Reference proteome</keyword>
<sequence>MSGKKPTDDNSREEMELTDLTSVSCKLTDENKERLAKEKNKDIQLGGVVEEPCTFSEERSLEDGSHITPVDITQEHPVINTANEEAHALEVERKLDEALREGDFDLLQERITPKTLTSCKTNALFKTFEVSWAFLQTYTINCCPLSSPVNLNFKIIPEWRSC</sequence>
<dbReference type="EMBL" id="CALNXK010000003">
    <property type="protein sequence ID" value="CAH3034913.1"/>
    <property type="molecule type" value="Genomic_DNA"/>
</dbReference>
<comment type="caution">
    <text evidence="2">The sequence shown here is derived from an EMBL/GenBank/DDBJ whole genome shotgun (WGS) entry which is preliminary data.</text>
</comment>
<dbReference type="Proteomes" id="UP001159405">
    <property type="component" value="Unassembled WGS sequence"/>
</dbReference>
<accession>A0ABN8MVH6</accession>
<proteinExistence type="predicted"/>
<name>A0ABN8MVH6_9CNID</name>
<gene>
    <name evidence="2" type="ORF">PLOB_00024815</name>
</gene>
<feature type="region of interest" description="Disordered" evidence="1">
    <location>
        <begin position="1"/>
        <end position="22"/>
    </location>
</feature>
<reference evidence="2 3" key="1">
    <citation type="submission" date="2022-05" db="EMBL/GenBank/DDBJ databases">
        <authorList>
            <consortium name="Genoscope - CEA"/>
            <person name="William W."/>
        </authorList>
    </citation>
    <scope>NUCLEOTIDE SEQUENCE [LARGE SCALE GENOMIC DNA]</scope>
</reference>
<evidence type="ECO:0000256" key="1">
    <source>
        <dbReference type="SAM" id="MobiDB-lite"/>
    </source>
</evidence>
<evidence type="ECO:0000313" key="2">
    <source>
        <dbReference type="EMBL" id="CAH3034913.1"/>
    </source>
</evidence>
<protein>
    <submittedName>
        <fullName evidence="2">Uncharacterized protein</fullName>
    </submittedName>
</protein>
<organism evidence="2 3">
    <name type="scientific">Porites lobata</name>
    <dbReference type="NCBI Taxonomy" id="104759"/>
    <lineage>
        <taxon>Eukaryota</taxon>
        <taxon>Metazoa</taxon>
        <taxon>Cnidaria</taxon>
        <taxon>Anthozoa</taxon>
        <taxon>Hexacorallia</taxon>
        <taxon>Scleractinia</taxon>
        <taxon>Fungiina</taxon>
        <taxon>Poritidae</taxon>
        <taxon>Porites</taxon>
    </lineage>
</organism>
<evidence type="ECO:0000313" key="3">
    <source>
        <dbReference type="Proteomes" id="UP001159405"/>
    </source>
</evidence>
<feature type="compositionally biased region" description="Basic and acidic residues" evidence="1">
    <location>
        <begin position="1"/>
        <end position="15"/>
    </location>
</feature>